<dbReference type="AlphaFoldDB" id="H2BK39"/>
<feature type="signal peptide" evidence="3">
    <location>
        <begin position="1"/>
        <end position="20"/>
    </location>
</feature>
<evidence type="ECO:0000256" key="1">
    <source>
        <dbReference type="ARBA" id="ARBA00004613"/>
    </source>
</evidence>
<protein>
    <submittedName>
        <fullName evidence="4">M superfamily MLKM group conopeptide Bt3-F02</fullName>
    </submittedName>
</protein>
<dbReference type="GO" id="GO:0008200">
    <property type="term" value="F:ion channel inhibitor activity"/>
    <property type="evidence" value="ECO:0007669"/>
    <property type="project" value="InterPro"/>
</dbReference>
<dbReference type="GO" id="GO:0005576">
    <property type="term" value="C:extracellular region"/>
    <property type="evidence" value="ECO:0007669"/>
    <property type="project" value="UniProtKB-SubCell"/>
</dbReference>
<comment type="subcellular location">
    <subcellularLocation>
        <location evidence="1">Secreted</location>
    </subcellularLocation>
</comment>
<evidence type="ECO:0000313" key="4">
    <source>
        <dbReference type="EMBL" id="AEX60160.1"/>
    </source>
</evidence>
<dbReference type="Pfam" id="PF02950">
    <property type="entry name" value="Conotoxin"/>
    <property type="match status" value="1"/>
</dbReference>
<dbReference type="InterPro" id="IPR004214">
    <property type="entry name" value="Conotoxin"/>
</dbReference>
<keyword evidence="3" id="KW-0732">Signal</keyword>
<evidence type="ECO:0000256" key="2">
    <source>
        <dbReference type="ARBA" id="ARBA00022525"/>
    </source>
</evidence>
<proteinExistence type="evidence at transcript level"/>
<sequence length="70" mass="8199">MLKMRVVLFIFLVLFPLTTLQLVADQLVERNAENKQDHVPDKRRVILLSALRQRQCCTVEWCDTDCFCCA</sequence>
<name>H2BK39_CONBE</name>
<organism evidence="4">
    <name type="scientific">Conus betulinus</name>
    <name type="common">Beech cone</name>
    <dbReference type="NCBI Taxonomy" id="89764"/>
    <lineage>
        <taxon>Eukaryota</taxon>
        <taxon>Metazoa</taxon>
        <taxon>Spiralia</taxon>
        <taxon>Lophotrochozoa</taxon>
        <taxon>Mollusca</taxon>
        <taxon>Gastropoda</taxon>
        <taxon>Caenogastropoda</taxon>
        <taxon>Neogastropoda</taxon>
        <taxon>Conoidea</taxon>
        <taxon>Conidae</taxon>
        <taxon>Conus</taxon>
        <taxon>Dendroconus</taxon>
    </lineage>
</organism>
<dbReference type="EMBL" id="JF510673">
    <property type="protein sequence ID" value="AEX60160.1"/>
    <property type="molecule type" value="mRNA"/>
</dbReference>
<keyword evidence="2" id="KW-0964">Secreted</keyword>
<evidence type="ECO:0000256" key="3">
    <source>
        <dbReference type="SAM" id="SignalP"/>
    </source>
</evidence>
<feature type="chain" id="PRO_5003560480" evidence="3">
    <location>
        <begin position="21"/>
        <end position="70"/>
    </location>
</feature>
<accession>H2BK39</accession>
<reference evidence="4" key="1">
    <citation type="journal article" date="2013" name="Toxicon">
        <title>Characterizing the evolution and functions of the M-superfamily conotoxins.</title>
        <authorList>
            <person name="Zhou M."/>
            <person name="Wang L."/>
            <person name="Wu Y."/>
            <person name="Zhu X."/>
            <person name="Feng Y."/>
            <person name="Chen Z."/>
            <person name="Li Y."/>
            <person name="Sun D."/>
            <person name="Ren Z."/>
            <person name="Xu A."/>
        </authorList>
    </citation>
    <scope>NUCLEOTIDE SEQUENCE</scope>
</reference>